<sequence length="194" mass="22436">MTTPPPLTRDMLELVFQPEELVTTPESALDGVTHPDTRHVLATLGIPVRDNPWFDMAEGLDQRLRPVGDWDWDLSDRYEQVPPGAERWISLALIPYDDIAFDPSTGTVWCLPQDADIRLMNSSLRSFVHFLYLLETERPHYDFQMEDSDAEFEPEASQDRTEEAMREVDPAALDNPQSSWYKVLTYMVDPEHHF</sequence>
<dbReference type="EMBL" id="MRCY01000249">
    <property type="protein sequence ID" value="RKK90946.1"/>
    <property type="molecule type" value="Genomic_DNA"/>
</dbReference>
<dbReference type="VEuPathDB" id="FungiDB:FOMG_16677"/>
<dbReference type="VEuPathDB" id="FungiDB:FOZG_17897"/>
<dbReference type="InterPro" id="IPR025851">
    <property type="entry name" value="SUKH-4"/>
</dbReference>
<comment type="caution">
    <text evidence="1">The sequence shown here is derived from an EMBL/GenBank/DDBJ whole genome shotgun (WGS) entry which is preliminary data.</text>
</comment>
<dbReference type="AlphaFoldDB" id="A0A420PEI1"/>
<organism evidence="1 2">
    <name type="scientific">Fusarium oxysporum</name>
    <name type="common">Fusarium vascular wilt</name>
    <dbReference type="NCBI Taxonomy" id="5507"/>
    <lineage>
        <taxon>Eukaryota</taxon>
        <taxon>Fungi</taxon>
        <taxon>Dikarya</taxon>
        <taxon>Ascomycota</taxon>
        <taxon>Pezizomycotina</taxon>
        <taxon>Sordariomycetes</taxon>
        <taxon>Hypocreomycetidae</taxon>
        <taxon>Hypocreales</taxon>
        <taxon>Nectriaceae</taxon>
        <taxon>Fusarium</taxon>
        <taxon>Fusarium oxysporum species complex</taxon>
    </lineage>
</organism>
<gene>
    <name evidence="1" type="ORF">BFJ68_g16330</name>
</gene>
<dbReference type="Pfam" id="PF14435">
    <property type="entry name" value="SUKH-4"/>
    <property type="match status" value="1"/>
</dbReference>
<protein>
    <recommendedName>
        <fullName evidence="3">Knr4/Smi1-like domain-containing protein</fullName>
    </recommendedName>
</protein>
<dbReference type="OrthoDB" id="4968949at2759"/>
<dbReference type="VEuPathDB" id="FungiDB:FOXG_15890"/>
<evidence type="ECO:0008006" key="3">
    <source>
        <dbReference type="Google" id="ProtNLM"/>
    </source>
</evidence>
<name>A0A420PEI1_FUSOX</name>
<dbReference type="Proteomes" id="UP000285860">
    <property type="component" value="Unassembled WGS sequence"/>
</dbReference>
<reference evidence="1 2" key="1">
    <citation type="journal article" date="2018" name="Sci. Rep.">
        <title>Characterisation of pathogen-specific regions and novel effector candidates in Fusarium oxysporum f. sp. cepae.</title>
        <authorList>
            <person name="Armitage A.D."/>
            <person name="Taylor A."/>
            <person name="Sobczyk M.K."/>
            <person name="Baxter L."/>
            <person name="Greenfield B.P."/>
            <person name="Bates H.J."/>
            <person name="Wilson F."/>
            <person name="Jackson A.C."/>
            <person name="Ott S."/>
            <person name="Harrison R.J."/>
            <person name="Clarkson J.P."/>
        </authorList>
    </citation>
    <scope>NUCLEOTIDE SEQUENCE [LARGE SCALE GENOMIC DNA]</scope>
    <source>
        <strain evidence="1 2">Fo_A28</strain>
    </source>
</reference>
<evidence type="ECO:0000313" key="1">
    <source>
        <dbReference type="EMBL" id="RKK90946.1"/>
    </source>
</evidence>
<dbReference type="VEuPathDB" id="FungiDB:HZS61_008022"/>
<accession>A0A420PEI1</accession>
<evidence type="ECO:0000313" key="2">
    <source>
        <dbReference type="Proteomes" id="UP000285860"/>
    </source>
</evidence>
<proteinExistence type="predicted"/>